<dbReference type="Pfam" id="PF00149">
    <property type="entry name" value="Metallophos"/>
    <property type="match status" value="1"/>
</dbReference>
<dbReference type="Gene3D" id="3.60.21.10">
    <property type="match status" value="1"/>
</dbReference>
<dbReference type="Proteomes" id="UP000287394">
    <property type="component" value="Chromosome"/>
</dbReference>
<sequence>MSQITRRQFLQSAGGITFLALMPVGRGLFAATDPTLPRFTALPYLQPGYASHLKHGEESVVIAWQTEHTPTDFQLQFGPTNAYGKKGAITRTERWQGPNDADRRFNYAASLTGLHLNTRYSYRLVGNGKTIAEGEFTSRKGRGEKVKFVAFGDNSYGDPGELAVAYYAYQSHPDFIMNTGDNVYESGLDHEYAKYFFPVYNADVADPKVGAPLLRSVPFYTVLANHDVHHKDPNKRPIANFDKDRDALAYYTAMHLPLNGPKTTGSSTPTMGDAALISDFHECAGPRYPQMANYSFDYGDAHFLCLDSNVYIDPTNAALRDWISADLKGTDALWKFVVYHHPAFNVGDNHYKEQQMRVLSPLFEAHGVDFCLHGHEHTYQRTMPLRFAPTDTTNANPNHADDRRVPGTFTLDTKFDGAAHTKPDGVLYITTGAGGKELYDPGFDTDPTKWLHEDDKNVAYVSKFVSSVHSFTVIEIDGPSLTLTQIDENGVELDKIHVTKA</sequence>
<dbReference type="AlphaFoldDB" id="A0A402D331"/>
<keyword evidence="2" id="KW-1185">Reference proteome</keyword>
<reference evidence="1 2" key="1">
    <citation type="journal article" date="2019" name="Int. J. Syst. Evol. Microbiol.">
        <title>Capsulimonas corticalis gen. nov., sp. nov., an aerobic capsulated bacterium, of a novel bacterial order, Capsulimonadales ord. nov., of the class Armatimonadia of the phylum Armatimonadetes.</title>
        <authorList>
            <person name="Li J."/>
            <person name="Kudo C."/>
            <person name="Tonouchi A."/>
        </authorList>
    </citation>
    <scope>NUCLEOTIDE SEQUENCE [LARGE SCALE GENOMIC DNA]</scope>
    <source>
        <strain evidence="1 2">AX-7</strain>
    </source>
</reference>
<proteinExistence type="predicted"/>
<dbReference type="SUPFAM" id="SSF49363">
    <property type="entry name" value="Purple acid phosphatase, N-terminal domain"/>
    <property type="match status" value="1"/>
</dbReference>
<dbReference type="SUPFAM" id="SSF56300">
    <property type="entry name" value="Metallo-dependent phosphatases"/>
    <property type="match status" value="1"/>
</dbReference>
<accession>A0A402D331</accession>
<evidence type="ECO:0000313" key="2">
    <source>
        <dbReference type="Proteomes" id="UP000287394"/>
    </source>
</evidence>
<dbReference type="EMBL" id="AP025739">
    <property type="protein sequence ID" value="BDI28507.1"/>
    <property type="molecule type" value="Genomic_DNA"/>
</dbReference>
<dbReference type="PANTHER" id="PTHR45867">
    <property type="entry name" value="PURPLE ACID PHOSPHATASE"/>
    <property type="match status" value="1"/>
</dbReference>
<dbReference type="InterPro" id="IPR008963">
    <property type="entry name" value="Purple_acid_Pase-like_N"/>
</dbReference>
<dbReference type="PROSITE" id="PS51318">
    <property type="entry name" value="TAT"/>
    <property type="match status" value="1"/>
</dbReference>
<dbReference type="OrthoDB" id="9809781at2"/>
<dbReference type="Gene3D" id="2.60.40.380">
    <property type="entry name" value="Purple acid phosphatase-like, N-terminal"/>
    <property type="match status" value="1"/>
</dbReference>
<gene>
    <name evidence="1" type="ORF">CCAX7_005580</name>
</gene>
<dbReference type="GO" id="GO:0046872">
    <property type="term" value="F:metal ion binding"/>
    <property type="evidence" value="ECO:0007669"/>
    <property type="project" value="InterPro"/>
</dbReference>
<dbReference type="KEGG" id="ccot:CCAX7_005580"/>
<name>A0A402D331_9BACT</name>
<dbReference type="PANTHER" id="PTHR45867:SF3">
    <property type="entry name" value="ACID PHOSPHATASE TYPE 7"/>
    <property type="match status" value="1"/>
</dbReference>
<protein>
    <submittedName>
        <fullName evidence="1">Uncharacterized protein</fullName>
    </submittedName>
</protein>
<evidence type="ECO:0000313" key="1">
    <source>
        <dbReference type="EMBL" id="BDI28507.1"/>
    </source>
</evidence>
<dbReference type="InterPro" id="IPR004843">
    <property type="entry name" value="Calcineurin-like_PHP"/>
</dbReference>
<organism evidence="1 2">
    <name type="scientific">Capsulimonas corticalis</name>
    <dbReference type="NCBI Taxonomy" id="2219043"/>
    <lineage>
        <taxon>Bacteria</taxon>
        <taxon>Bacillati</taxon>
        <taxon>Armatimonadota</taxon>
        <taxon>Armatimonadia</taxon>
        <taxon>Capsulimonadales</taxon>
        <taxon>Capsulimonadaceae</taxon>
        <taxon>Capsulimonas</taxon>
    </lineage>
</organism>
<dbReference type="RefSeq" id="WP_119323969.1">
    <property type="nucleotide sequence ID" value="NZ_AP025739.1"/>
</dbReference>
<dbReference type="InterPro" id="IPR006311">
    <property type="entry name" value="TAT_signal"/>
</dbReference>
<dbReference type="GO" id="GO:0003993">
    <property type="term" value="F:acid phosphatase activity"/>
    <property type="evidence" value="ECO:0007669"/>
    <property type="project" value="InterPro"/>
</dbReference>
<dbReference type="InterPro" id="IPR029052">
    <property type="entry name" value="Metallo-depent_PP-like"/>
</dbReference>